<proteinExistence type="predicted"/>
<dbReference type="RefSeq" id="WP_135846580.1">
    <property type="nucleotide sequence ID" value="NZ_CP035088.1"/>
</dbReference>
<reference evidence="1 2" key="1">
    <citation type="journal article" date="2019" name="Front. Microbiol.">
        <title>In silico and Genetic Analyses of Cyclic Lipopeptide Synthetic Gene Clusters in Pseudomonas sp. 11K1.</title>
        <authorList>
            <person name="Zhao H."/>
            <person name="Liu Y.P."/>
            <person name="Zhang L.Q."/>
        </authorList>
    </citation>
    <scope>NUCLEOTIDE SEQUENCE [LARGE SCALE GENOMIC DNA]</scope>
    <source>
        <strain evidence="1 2">11K1</strain>
    </source>
</reference>
<sequence>MIPIPEATDIPEATIHKALTKLSWKLLKKEIDKLSLHKRPLELLQVVMRSDSLINKRKNLDKSKKRDVLLNELINYIEIKTKGKHLEAFKKKLGFFTIADECFSEILEFEGKLSALKDLTPATRIWATLNWFIGDANTLQKKIADEFLGPEPVLFNTLSVPGESGEPIDPSSYHAQQVGALGSAILMEAYRNNWFDPDGTVVIPDKVETSEEEIFKSGSIFYNANIWALIDDLQEQVRFLGRDFFIHSKDKYTNPPGDFKFGIEFGENTDAEIFDHVAGVRNNTRESSNFFSFKRDKQLNSFLDATAAITGSHSVKEHYLASSSLSVLLNYNILEDETIYEGLTLTEWIEGFCGLREYCSKLHSSSAAADEKPLGSELISFTRESILEHLMSRGASQESAANFIDNITFHRKARDLFDSPLIKTSSGYAVVSDILLDSVASRVIASNILSRKGEFKLKGGGLESTLKDIFNTNGIDAVSYKRKFPEPEGEFEYDTLALWDNKLFVMECKNRWLCEGRPVAIYNYLKQTRSDIAQVNRLITGIKSHPEMVSAAFGRNVSYDEIIPCVVGGLPHAMLDSISGIYFTDISIISRFFSKRYFDVEFGDENDGDSILLYDQWNADKPSVSEFLKAISRPVQIILALGGTDFKIVETAVGSSIHLKSKLISSKHLDLSAYKELVSQL</sequence>
<evidence type="ECO:0008006" key="3">
    <source>
        <dbReference type="Google" id="ProtNLM"/>
    </source>
</evidence>
<evidence type="ECO:0000313" key="2">
    <source>
        <dbReference type="Proteomes" id="UP000296468"/>
    </source>
</evidence>
<dbReference type="OrthoDB" id="8775529at2"/>
<name>A0A4P7PKY7_9PSED</name>
<organism evidence="1 2">
    <name type="scientific">Pseudomonas viciae</name>
    <dbReference type="NCBI Taxonomy" id="2505979"/>
    <lineage>
        <taxon>Bacteria</taxon>
        <taxon>Pseudomonadati</taxon>
        <taxon>Pseudomonadota</taxon>
        <taxon>Gammaproteobacteria</taxon>
        <taxon>Pseudomonadales</taxon>
        <taxon>Pseudomonadaceae</taxon>
        <taxon>Pseudomonas</taxon>
    </lineage>
</organism>
<dbReference type="KEGG" id="pvk:EPZ47_21185"/>
<protein>
    <recommendedName>
        <fullName evidence="3">Nuclease-related domain-containing protein</fullName>
    </recommendedName>
</protein>
<accession>A0A4P7PKY7</accession>
<evidence type="ECO:0000313" key="1">
    <source>
        <dbReference type="EMBL" id="QBZ91112.1"/>
    </source>
</evidence>
<gene>
    <name evidence="1" type="ORF">EPZ47_21185</name>
</gene>
<dbReference type="EMBL" id="CP035088">
    <property type="protein sequence ID" value="QBZ91112.1"/>
    <property type="molecule type" value="Genomic_DNA"/>
</dbReference>
<dbReference type="Proteomes" id="UP000296468">
    <property type="component" value="Chromosome"/>
</dbReference>
<dbReference type="AlphaFoldDB" id="A0A4P7PKY7"/>